<feature type="compositionally biased region" description="Basic residues" evidence="1">
    <location>
        <begin position="1"/>
        <end position="16"/>
    </location>
</feature>
<evidence type="ECO:0000313" key="2">
    <source>
        <dbReference type="EnsemblMetazoa" id="XP_028131394.2"/>
    </source>
</evidence>
<feature type="region of interest" description="Disordered" evidence="1">
    <location>
        <begin position="1"/>
        <end position="64"/>
    </location>
</feature>
<feature type="compositionally biased region" description="Basic and acidic residues" evidence="1">
    <location>
        <begin position="17"/>
        <end position="35"/>
    </location>
</feature>
<dbReference type="RefSeq" id="XP_028131397.2">
    <property type="nucleotide sequence ID" value="XM_028275596.2"/>
</dbReference>
<proteinExistence type="predicted"/>
<accession>A0ABM5IF36</accession>
<dbReference type="EnsemblMetazoa" id="XM_028275593.2">
    <property type="protein sequence ID" value="XP_028131394.2"/>
    <property type="gene ID" value="LOC114327094"/>
</dbReference>
<dbReference type="EnsemblMetazoa" id="XM_028275594.2">
    <property type="protein sequence ID" value="XP_028131395.2"/>
    <property type="gene ID" value="LOC114327094"/>
</dbReference>
<evidence type="ECO:0000256" key="1">
    <source>
        <dbReference type="SAM" id="MobiDB-lite"/>
    </source>
</evidence>
<evidence type="ECO:0000313" key="3">
    <source>
        <dbReference type="Proteomes" id="UP001652700"/>
    </source>
</evidence>
<feature type="compositionally biased region" description="Basic and acidic residues" evidence="1">
    <location>
        <begin position="43"/>
        <end position="64"/>
    </location>
</feature>
<dbReference type="GeneID" id="114327094"/>
<dbReference type="EnsemblMetazoa" id="XM_028275595.2">
    <property type="protein sequence ID" value="XP_028131396.2"/>
    <property type="gene ID" value="LOC114327094"/>
</dbReference>
<reference evidence="2" key="1">
    <citation type="submission" date="2025-05" db="UniProtKB">
        <authorList>
            <consortium name="EnsemblMetazoa"/>
        </authorList>
    </citation>
    <scope>IDENTIFICATION</scope>
</reference>
<sequence>MELHQRKAVKKARRRRQIGDQRRIFTEEKDKRSNEDNNVGELKWAEKENELQKSQDERVNSKAKVETEVVQALKELKKKAKKERQAEKRRLLQQQMLEDEEREKAIEETVPAMVTIKRVIGGGNNSPTVEIKVSTPEDHKLIYTLINGSDNCKKTGVTYKVNKGCKNKKNPKTSIERLEAPEKMPQSITKELKVTVALDMINKQQNIEPPSTSPSTKPNMVSNTKKIVENKKSMKMNDTKQSPSHDDLLVPNSLIPPGITITKMDSSGRREQNALLKNDIGSMVTVAETEKLLRKGQGNNSPYREPVDSKRKTKKKIKIPQDTQLSTLPPVKEKTVSLTPEKNMIFDPLKSKFGQFDVNAKSCNPAIIFTNENGTVTVTRNSRLQQSSSDRDRVVSVPLRTISSQIKYPEIQKLPISAVFTNSQTQDPAGLLQAQEILSGLQEIQITKVDKKNIKPELKENIYCPRDQITIIPASKNGREAFHFDENDWLCDSVFSPK</sequence>
<dbReference type="Proteomes" id="UP001652700">
    <property type="component" value="Unplaced"/>
</dbReference>
<keyword evidence="3" id="KW-1185">Reference proteome</keyword>
<feature type="region of interest" description="Disordered" evidence="1">
    <location>
        <begin position="295"/>
        <end position="321"/>
    </location>
</feature>
<dbReference type="RefSeq" id="XP_028131394.2">
    <property type="nucleotide sequence ID" value="XM_028275593.2"/>
</dbReference>
<dbReference type="RefSeq" id="XP_028131395.2">
    <property type="nucleotide sequence ID" value="XM_028275594.2"/>
</dbReference>
<dbReference type="EnsemblMetazoa" id="XM_028275596.2">
    <property type="protein sequence ID" value="XP_028131397.2"/>
    <property type="gene ID" value="LOC114327094"/>
</dbReference>
<name>A0ABM5IF36_DIAVI</name>
<protein>
    <submittedName>
        <fullName evidence="2">Uncharacterized protein</fullName>
    </submittedName>
</protein>
<dbReference type="RefSeq" id="XP_028131396.2">
    <property type="nucleotide sequence ID" value="XM_028275595.2"/>
</dbReference>
<organism evidence="2 3">
    <name type="scientific">Diabrotica virgifera virgifera</name>
    <name type="common">western corn rootworm</name>
    <dbReference type="NCBI Taxonomy" id="50390"/>
    <lineage>
        <taxon>Eukaryota</taxon>
        <taxon>Metazoa</taxon>
        <taxon>Ecdysozoa</taxon>
        <taxon>Arthropoda</taxon>
        <taxon>Hexapoda</taxon>
        <taxon>Insecta</taxon>
        <taxon>Pterygota</taxon>
        <taxon>Neoptera</taxon>
        <taxon>Endopterygota</taxon>
        <taxon>Coleoptera</taxon>
        <taxon>Polyphaga</taxon>
        <taxon>Cucujiformia</taxon>
        <taxon>Chrysomeloidea</taxon>
        <taxon>Chrysomelidae</taxon>
        <taxon>Galerucinae</taxon>
        <taxon>Diabroticina</taxon>
        <taxon>Diabroticites</taxon>
        <taxon>Diabrotica</taxon>
    </lineage>
</organism>